<feature type="region of interest" description="Disordered" evidence="1">
    <location>
        <begin position="1"/>
        <end position="46"/>
    </location>
</feature>
<feature type="compositionally biased region" description="Pro residues" evidence="1">
    <location>
        <begin position="10"/>
        <end position="30"/>
    </location>
</feature>
<protein>
    <recommendedName>
        <fullName evidence="5">Integral membrane protein</fullName>
    </recommendedName>
</protein>
<accession>A0ABW1FG62</accession>
<evidence type="ECO:0000256" key="2">
    <source>
        <dbReference type="SAM" id="Phobius"/>
    </source>
</evidence>
<keyword evidence="2" id="KW-1133">Transmembrane helix</keyword>
<evidence type="ECO:0000313" key="4">
    <source>
        <dbReference type="Proteomes" id="UP001596241"/>
    </source>
</evidence>
<dbReference type="RefSeq" id="WP_345079668.1">
    <property type="nucleotide sequence ID" value="NZ_BAAAWG010000004.1"/>
</dbReference>
<gene>
    <name evidence="3" type="ORF">ACFP3M_11600</name>
</gene>
<feature type="transmembrane region" description="Helical" evidence="2">
    <location>
        <begin position="106"/>
        <end position="130"/>
    </location>
</feature>
<reference evidence="4" key="1">
    <citation type="journal article" date="2019" name="Int. J. Syst. Evol. Microbiol.">
        <title>The Global Catalogue of Microorganisms (GCM) 10K type strain sequencing project: providing services to taxonomists for standard genome sequencing and annotation.</title>
        <authorList>
            <consortium name="The Broad Institute Genomics Platform"/>
            <consortium name="The Broad Institute Genome Sequencing Center for Infectious Disease"/>
            <person name="Wu L."/>
            <person name="Ma J."/>
        </authorList>
    </citation>
    <scope>NUCLEOTIDE SEQUENCE [LARGE SCALE GENOMIC DNA]</scope>
    <source>
        <strain evidence="4">CGMCC 1.15809</strain>
    </source>
</reference>
<feature type="transmembrane region" description="Helical" evidence="2">
    <location>
        <begin position="62"/>
        <end position="85"/>
    </location>
</feature>
<keyword evidence="4" id="KW-1185">Reference proteome</keyword>
<keyword evidence="2" id="KW-0472">Membrane</keyword>
<sequence length="186" mass="18994">MSYPNQNPYSQPPVPQPGYGPPQPPAPYGPYPGGGMPPGMPPGGVPGPQLTGMPGGLKAARVLLFVLAGLNLIGLCLAVTGLGAVSKAAKDAITDDNHAAANVGKGLLIVLIVFIAIFTVLAVVLALQFASGGNGVRVGAAVFGAATLVVSFFVFPFGLIHSVLGVMIIAFSSKEDAKAWFNRPRY</sequence>
<evidence type="ECO:0000313" key="3">
    <source>
        <dbReference type="EMBL" id="MFC5893461.1"/>
    </source>
</evidence>
<proteinExistence type="predicted"/>
<comment type="caution">
    <text evidence="3">The sequence shown here is derived from an EMBL/GenBank/DDBJ whole genome shotgun (WGS) entry which is preliminary data.</text>
</comment>
<dbReference type="EMBL" id="JBHSPW010000004">
    <property type="protein sequence ID" value="MFC5893461.1"/>
    <property type="molecule type" value="Genomic_DNA"/>
</dbReference>
<evidence type="ECO:0000256" key="1">
    <source>
        <dbReference type="SAM" id="MobiDB-lite"/>
    </source>
</evidence>
<keyword evidence="2" id="KW-0812">Transmembrane</keyword>
<feature type="transmembrane region" description="Helical" evidence="2">
    <location>
        <begin position="142"/>
        <end position="171"/>
    </location>
</feature>
<name>A0ABW1FG62_9ACTN</name>
<organism evidence="3 4">
    <name type="scientific">Streptomyces ramulosus</name>
    <dbReference type="NCBI Taxonomy" id="47762"/>
    <lineage>
        <taxon>Bacteria</taxon>
        <taxon>Bacillati</taxon>
        <taxon>Actinomycetota</taxon>
        <taxon>Actinomycetes</taxon>
        <taxon>Kitasatosporales</taxon>
        <taxon>Streptomycetaceae</taxon>
        <taxon>Streptomyces</taxon>
    </lineage>
</organism>
<dbReference type="Proteomes" id="UP001596241">
    <property type="component" value="Unassembled WGS sequence"/>
</dbReference>
<evidence type="ECO:0008006" key="5">
    <source>
        <dbReference type="Google" id="ProtNLM"/>
    </source>
</evidence>